<accession>A0AAX6N0B2</accession>
<dbReference type="Pfam" id="PF25482">
    <property type="entry name" value="DUF7905"/>
    <property type="match status" value="1"/>
</dbReference>
<evidence type="ECO:0000256" key="1">
    <source>
        <dbReference type="SAM" id="MobiDB-lite"/>
    </source>
</evidence>
<evidence type="ECO:0000313" key="4">
    <source>
        <dbReference type="Proteomes" id="UP001369815"/>
    </source>
</evidence>
<proteinExistence type="predicted"/>
<organism evidence="3 4">
    <name type="scientific">Daldinia eschscholtzii</name>
    <dbReference type="NCBI Taxonomy" id="292717"/>
    <lineage>
        <taxon>Eukaryota</taxon>
        <taxon>Fungi</taxon>
        <taxon>Dikarya</taxon>
        <taxon>Ascomycota</taxon>
        <taxon>Pezizomycotina</taxon>
        <taxon>Sordariomycetes</taxon>
        <taxon>Xylariomycetidae</taxon>
        <taxon>Xylariales</taxon>
        <taxon>Hypoxylaceae</taxon>
        <taxon>Daldinia</taxon>
    </lineage>
</organism>
<name>A0AAX6N0B2_9PEZI</name>
<dbReference type="EMBL" id="JBANMG010000001">
    <property type="protein sequence ID" value="KAK6958123.1"/>
    <property type="molecule type" value="Genomic_DNA"/>
</dbReference>
<evidence type="ECO:0000313" key="3">
    <source>
        <dbReference type="EMBL" id="KAK6958123.1"/>
    </source>
</evidence>
<sequence length="516" mass="57089">MGGTNSDTVSEAFEIDGTHADGGISDAQLAPTKETPGADDSSTKGPQSVISLHTTEKSVDSVDDPNQTVKANFIVSHTPEVAAGVIEAVYKELSRVSGYKIELKETTQGCFISITGRAKNIDEYIKLAQDVADDFISDDSIGRSNIFVEPPSQIDSAAQVVLYINPVSGEVRPMLQPGQDAVGSLQLLETPEEYKARLNQYLYKSLIKAGRLKLSLTLRVYLGQYILRKYPKGKEVYGYNDFHVMVKNPRASGWLKNWIGNEALAQRVLDFVRNNTDGPFQPTGNQANVTADVLPQYALEMRTEGTKFDVPIKKRTSGMSRGTAACQLYRVTSSALGANPAEANVYNLSLGKNLDWQLEGIDEDKGAKTFPEVTQYLRSAKAELLNSERPHDLNVYPSVKLEPLMAVENKIKYIAVKTIYHFRWKVTSYIVEISVNHRWDSIQAMRAKAAPKTELGISIFGEDWDSEDDAIGNVWGDELQYLLEGFRGSTAPKGPDRVAHFLQTIGDIRDALEHLF</sequence>
<protein>
    <recommendedName>
        <fullName evidence="2">DUF7905 domain-containing protein</fullName>
    </recommendedName>
</protein>
<keyword evidence="4" id="KW-1185">Reference proteome</keyword>
<reference evidence="3 4" key="1">
    <citation type="journal article" date="2024" name="Front Chem Biol">
        <title>Unveiling the potential of Daldinia eschscholtzii MFLUCC 19-0629 through bioactivity and bioinformatics studies for enhanced sustainable agriculture production.</title>
        <authorList>
            <person name="Brooks S."/>
            <person name="Weaver J.A."/>
            <person name="Klomchit A."/>
            <person name="Alharthi S.A."/>
            <person name="Onlamun T."/>
            <person name="Nurani R."/>
            <person name="Vong T.K."/>
            <person name="Alberti F."/>
            <person name="Greco C."/>
        </authorList>
    </citation>
    <scope>NUCLEOTIDE SEQUENCE [LARGE SCALE GENOMIC DNA]</scope>
    <source>
        <strain evidence="3">MFLUCC 19-0629</strain>
    </source>
</reference>
<dbReference type="Proteomes" id="UP001369815">
    <property type="component" value="Unassembled WGS sequence"/>
</dbReference>
<dbReference type="InterPro" id="IPR057227">
    <property type="entry name" value="DUF7905"/>
</dbReference>
<gene>
    <name evidence="3" type="ORF">Daesc_000916</name>
</gene>
<feature type="domain" description="DUF7905" evidence="2">
    <location>
        <begin position="194"/>
        <end position="466"/>
    </location>
</feature>
<feature type="region of interest" description="Disordered" evidence="1">
    <location>
        <begin position="1"/>
        <end position="49"/>
    </location>
</feature>
<dbReference type="AlphaFoldDB" id="A0AAX6N0B2"/>
<comment type="caution">
    <text evidence="3">The sequence shown here is derived from an EMBL/GenBank/DDBJ whole genome shotgun (WGS) entry which is preliminary data.</text>
</comment>
<evidence type="ECO:0000259" key="2">
    <source>
        <dbReference type="Pfam" id="PF25482"/>
    </source>
</evidence>